<dbReference type="RefSeq" id="XP_003741638.1">
    <property type="nucleotide sequence ID" value="XM_003741590.1"/>
</dbReference>
<name>A0AAJ6VWY4_9ACAR</name>
<dbReference type="Proteomes" id="UP000694867">
    <property type="component" value="Unplaced"/>
</dbReference>
<proteinExistence type="predicted"/>
<organism evidence="3 4">
    <name type="scientific">Galendromus occidentalis</name>
    <name type="common">western predatory mite</name>
    <dbReference type="NCBI Taxonomy" id="34638"/>
    <lineage>
        <taxon>Eukaryota</taxon>
        <taxon>Metazoa</taxon>
        <taxon>Ecdysozoa</taxon>
        <taxon>Arthropoda</taxon>
        <taxon>Chelicerata</taxon>
        <taxon>Arachnida</taxon>
        <taxon>Acari</taxon>
        <taxon>Parasitiformes</taxon>
        <taxon>Mesostigmata</taxon>
        <taxon>Gamasina</taxon>
        <taxon>Phytoseioidea</taxon>
        <taxon>Phytoseiidae</taxon>
        <taxon>Typhlodrominae</taxon>
        <taxon>Galendromus</taxon>
    </lineage>
</organism>
<evidence type="ECO:0000313" key="3">
    <source>
        <dbReference type="Proteomes" id="UP000694867"/>
    </source>
</evidence>
<evidence type="ECO:0000313" key="4">
    <source>
        <dbReference type="RefSeq" id="XP_003741638.1"/>
    </source>
</evidence>
<reference evidence="4" key="1">
    <citation type="submission" date="2025-08" db="UniProtKB">
        <authorList>
            <consortium name="RefSeq"/>
        </authorList>
    </citation>
    <scope>IDENTIFICATION</scope>
</reference>
<dbReference type="KEGG" id="goe:100898406"/>
<dbReference type="PANTHER" id="PTHR21115:SF0">
    <property type="entry name" value="GH06117P-RELATED"/>
    <property type="match status" value="1"/>
</dbReference>
<accession>A0AAJ6VWY4</accession>
<dbReference type="InterPro" id="IPR031962">
    <property type="entry name" value="DUF4781"/>
</dbReference>
<dbReference type="Pfam" id="PF16013">
    <property type="entry name" value="DUF4781"/>
    <property type="match status" value="1"/>
</dbReference>
<gene>
    <name evidence="4" type="primary">LOC100898406</name>
</gene>
<dbReference type="AlphaFoldDB" id="A0AAJ6VWY4"/>
<feature type="region of interest" description="Disordered" evidence="1">
    <location>
        <begin position="378"/>
        <end position="398"/>
    </location>
</feature>
<evidence type="ECO:0000256" key="1">
    <source>
        <dbReference type="SAM" id="MobiDB-lite"/>
    </source>
</evidence>
<feature type="domain" description="DUF4781" evidence="2">
    <location>
        <begin position="123"/>
        <end position="358"/>
    </location>
</feature>
<keyword evidence="3" id="KW-1185">Reference proteome</keyword>
<sequence length="430" mass="47156">MGAVPTDAVVDKRETLLDEWKHEARKVQQGYFLLLGDRLWDDIGPGEEIVLRRKIGFGLHGPPFVLPSDANKHTGYEGEKLELIDEISNKLTQPNKFSSEGIHFACIYILACFDEKSHTIPLFKAKAAKTESDSCMFVDTCARVYSSWDDWVNNEKLPACTYCAPMGGSYVADPENEVMLSYSESLATSVGAKVVNALDDTTSAISWAATGLFLASFFVPIARPLATALKMTAGTATVYGAGRGIQGLVDRGKHGQTINVADRDAREHWLDIFGGAMSAGVGLVVKISRKGRLYFRNAKTGNVTISGLGIAHGLEHLADKIEKGELSSLDIFQFTATVLFFSHAALSLSIARSFAEKKLSVRQVLSQKVDFGKSQEDFSIASDTGPRSNGRLEQVAPNEIPRKKQVVRSLRTIENERQLYDILVDKSDDK</sequence>
<evidence type="ECO:0000259" key="2">
    <source>
        <dbReference type="Pfam" id="PF16013"/>
    </source>
</evidence>
<dbReference type="GeneID" id="100898406"/>
<protein>
    <submittedName>
        <fullName evidence="4">Uncharacterized protein LOC100898406</fullName>
    </submittedName>
</protein>
<dbReference type="PANTHER" id="PTHR21115">
    <property type="entry name" value="GH06117P-RELATED"/>
    <property type="match status" value="1"/>
</dbReference>